<dbReference type="SUPFAM" id="SSF53335">
    <property type="entry name" value="S-adenosyl-L-methionine-dependent methyltransferases"/>
    <property type="match status" value="1"/>
</dbReference>
<comment type="caution">
    <text evidence="8">The sequence shown here is derived from an EMBL/GenBank/DDBJ whole genome shotgun (WGS) entry which is preliminary data.</text>
</comment>
<dbReference type="AlphaFoldDB" id="A0A9Q1Q5J3"/>
<name>A0A9Q1Q5J3_9CARY</name>
<evidence type="ECO:0000256" key="3">
    <source>
        <dbReference type="ARBA" id="ARBA00022603"/>
    </source>
</evidence>
<dbReference type="EC" id="2.1.1.33" evidence="2"/>
<reference evidence="8" key="1">
    <citation type="submission" date="2022-04" db="EMBL/GenBank/DDBJ databases">
        <title>Carnegiea gigantea Genome sequencing and assembly v2.</title>
        <authorList>
            <person name="Copetti D."/>
            <person name="Sanderson M.J."/>
            <person name="Burquez A."/>
            <person name="Wojciechowski M.F."/>
        </authorList>
    </citation>
    <scope>NUCLEOTIDE SEQUENCE</scope>
    <source>
        <strain evidence="8">SGP5-SGP5p</strain>
        <tissue evidence="8">Aerial part</tissue>
    </source>
</reference>
<keyword evidence="3" id="KW-0489">Methyltransferase</keyword>
<dbReference type="InterPro" id="IPR029063">
    <property type="entry name" value="SAM-dependent_MTases_sf"/>
</dbReference>
<dbReference type="Proteomes" id="UP001153076">
    <property type="component" value="Unassembled WGS sequence"/>
</dbReference>
<evidence type="ECO:0000256" key="7">
    <source>
        <dbReference type="SAM" id="SignalP"/>
    </source>
</evidence>
<keyword evidence="5" id="KW-0949">S-adenosyl-L-methionine</keyword>
<dbReference type="Pfam" id="PF02390">
    <property type="entry name" value="Methyltransf_4"/>
    <property type="match status" value="1"/>
</dbReference>
<accession>A0A9Q1Q5J3</accession>
<keyword evidence="7" id="KW-0732">Signal</keyword>
<evidence type="ECO:0000256" key="2">
    <source>
        <dbReference type="ARBA" id="ARBA00011977"/>
    </source>
</evidence>
<evidence type="ECO:0000256" key="5">
    <source>
        <dbReference type="ARBA" id="ARBA00022691"/>
    </source>
</evidence>
<feature type="signal peptide" evidence="7">
    <location>
        <begin position="1"/>
        <end position="18"/>
    </location>
</feature>
<evidence type="ECO:0000256" key="6">
    <source>
        <dbReference type="ARBA" id="ARBA00022694"/>
    </source>
</evidence>
<dbReference type="EMBL" id="JAKOGI010000856">
    <property type="protein sequence ID" value="KAJ8429808.1"/>
    <property type="molecule type" value="Genomic_DNA"/>
</dbReference>
<protein>
    <recommendedName>
        <fullName evidence="2">tRNA (guanine(46)-N(7))-methyltransferase</fullName>
        <ecNumber evidence="2">2.1.1.33</ecNumber>
    </recommendedName>
</protein>
<evidence type="ECO:0000313" key="8">
    <source>
        <dbReference type="EMBL" id="KAJ8429808.1"/>
    </source>
</evidence>
<evidence type="ECO:0000256" key="4">
    <source>
        <dbReference type="ARBA" id="ARBA00022679"/>
    </source>
</evidence>
<comment type="catalytic activity">
    <reaction evidence="1">
        <text>guanosine(46) in tRNA + S-adenosyl-L-methionine = N(7)-methylguanosine(46) in tRNA + S-adenosyl-L-homocysteine</text>
        <dbReference type="Rhea" id="RHEA:42708"/>
        <dbReference type="Rhea" id="RHEA-COMP:10188"/>
        <dbReference type="Rhea" id="RHEA-COMP:10189"/>
        <dbReference type="ChEBI" id="CHEBI:57856"/>
        <dbReference type="ChEBI" id="CHEBI:59789"/>
        <dbReference type="ChEBI" id="CHEBI:74269"/>
        <dbReference type="ChEBI" id="CHEBI:74480"/>
        <dbReference type="EC" id="2.1.1.33"/>
    </reaction>
</comment>
<dbReference type="FunFam" id="3.40.50.150:FF:000230">
    <property type="entry name" value="tRNA (Guanine-N(7)-)-methyltransferase"/>
    <property type="match status" value="1"/>
</dbReference>
<dbReference type="GO" id="GO:0008176">
    <property type="term" value="F:tRNA (guanine(46)-N7)-methyltransferase activity"/>
    <property type="evidence" value="ECO:0007669"/>
    <property type="project" value="UniProtKB-EC"/>
</dbReference>
<dbReference type="PANTHER" id="PTHR23417:SF21">
    <property type="entry name" value="TRNA (GUANINE-N(7)-)-METHYLTRANSFERASE"/>
    <property type="match status" value="1"/>
</dbReference>
<feature type="chain" id="PRO_5040426044" description="tRNA (guanine(46)-N(7))-methyltransferase" evidence="7">
    <location>
        <begin position="19"/>
        <end position="312"/>
    </location>
</feature>
<sequence>MAVLLSHFIVSPLPRAFALVASHVHCSLFSLSSVCHHHHLHYPHHTMNFSSIGDGYPIGIRNFSRANYLEEESTEAAETIRSPDLVAMEYAELNLPHICEEVGHVRIRQHVNPLSSAFSVPAEPPDWNVVFKDPLLPLVVDIGCGSGRFLVWLAKRNSDSKNYLGLEIRKKVWEYISGHFMFANATISFERLMSSYPGPLVFVSILCPDPHFKKRHHKRRVLQKPLVDSIVNNLTAGGQVFVQSDVLEVAADMRNQFDNIPDMLHVDAINPNFGCDPDGWLVNNPMGIRTEREIHAEHEGSKIYRRMYQKRT</sequence>
<dbReference type="CDD" id="cd02440">
    <property type="entry name" value="AdoMet_MTases"/>
    <property type="match status" value="1"/>
</dbReference>
<dbReference type="GO" id="GO:0043527">
    <property type="term" value="C:tRNA methyltransferase complex"/>
    <property type="evidence" value="ECO:0007669"/>
    <property type="project" value="TreeGrafter"/>
</dbReference>
<keyword evidence="9" id="KW-1185">Reference proteome</keyword>
<gene>
    <name evidence="8" type="ORF">Cgig2_004392</name>
</gene>
<keyword evidence="6" id="KW-0819">tRNA processing</keyword>
<keyword evidence="4" id="KW-0808">Transferase</keyword>
<dbReference type="OrthoDB" id="47276at2759"/>
<dbReference type="PROSITE" id="PS51625">
    <property type="entry name" value="SAM_MT_TRMB"/>
    <property type="match status" value="1"/>
</dbReference>
<dbReference type="InterPro" id="IPR003358">
    <property type="entry name" value="tRNA_(Gua-N-7)_MeTrfase_Trmb"/>
</dbReference>
<proteinExistence type="predicted"/>
<evidence type="ECO:0000256" key="1">
    <source>
        <dbReference type="ARBA" id="ARBA00000142"/>
    </source>
</evidence>
<organism evidence="8 9">
    <name type="scientific">Carnegiea gigantea</name>
    <dbReference type="NCBI Taxonomy" id="171969"/>
    <lineage>
        <taxon>Eukaryota</taxon>
        <taxon>Viridiplantae</taxon>
        <taxon>Streptophyta</taxon>
        <taxon>Embryophyta</taxon>
        <taxon>Tracheophyta</taxon>
        <taxon>Spermatophyta</taxon>
        <taxon>Magnoliopsida</taxon>
        <taxon>eudicotyledons</taxon>
        <taxon>Gunneridae</taxon>
        <taxon>Pentapetalae</taxon>
        <taxon>Caryophyllales</taxon>
        <taxon>Cactineae</taxon>
        <taxon>Cactaceae</taxon>
        <taxon>Cactoideae</taxon>
        <taxon>Echinocereeae</taxon>
        <taxon>Carnegiea</taxon>
    </lineage>
</organism>
<dbReference type="Gene3D" id="3.40.50.150">
    <property type="entry name" value="Vaccinia Virus protein VP39"/>
    <property type="match status" value="1"/>
</dbReference>
<evidence type="ECO:0000313" key="9">
    <source>
        <dbReference type="Proteomes" id="UP001153076"/>
    </source>
</evidence>
<dbReference type="PANTHER" id="PTHR23417">
    <property type="entry name" value="3-DEOXY-D-MANNO-OCTULOSONIC-ACID TRANSFERASE/TRNA GUANINE-N 7 - -METHYLTRANSFERASE"/>
    <property type="match status" value="1"/>
</dbReference>